<protein>
    <submittedName>
        <fullName evidence="1">Uncharacterized protein</fullName>
    </submittedName>
</protein>
<accession>A0ABS3ZQ97</accession>
<sequence length="86" mass="9323">MQISHVLLRSSSVERKGRNLAVEPILLVRERRPGLGHARIALMGGLPLGSLGKLKTVIGVIPEDVRLFHVNDVGTELSHRNPVTGS</sequence>
<gene>
    <name evidence="1" type="ORF">JWS04_04230</name>
</gene>
<dbReference type="Proteomes" id="UP000669317">
    <property type="component" value="Unassembled WGS sequence"/>
</dbReference>
<reference evidence="1 2" key="1">
    <citation type="submission" date="2021-03" db="EMBL/GenBank/DDBJ databases">
        <title>Genome Sequence of Bradyrhizobium vignae strain ISRA400.</title>
        <authorList>
            <person name="Tisa L.S."/>
            <person name="Svistoonoff S."/>
            <person name="Hocher V."/>
            <person name="Fall S."/>
            <person name="Zaiya A."/>
            <person name="Naing D."/>
            <person name="Niang N."/>
            <person name="Diouf A."/>
            <person name="Dasylva M.C."/>
            <person name="Toure O."/>
            <person name="Gueye M."/>
            <person name="Gully D."/>
            <person name="Tisseyre P."/>
            <person name="Simpson S."/>
            <person name="Morris K."/>
            <person name="Thomas W.K."/>
        </authorList>
    </citation>
    <scope>NUCLEOTIDE SEQUENCE [LARGE SCALE GENOMIC DNA]</scope>
    <source>
        <strain evidence="1 2">ISRA400</strain>
    </source>
</reference>
<dbReference type="EMBL" id="JAGIKT010000006">
    <property type="protein sequence ID" value="MBP0110317.1"/>
    <property type="molecule type" value="Genomic_DNA"/>
</dbReference>
<organism evidence="1 2">
    <name type="scientific">Bradyrhizobium vignae</name>
    <dbReference type="NCBI Taxonomy" id="1549949"/>
    <lineage>
        <taxon>Bacteria</taxon>
        <taxon>Pseudomonadati</taxon>
        <taxon>Pseudomonadota</taxon>
        <taxon>Alphaproteobacteria</taxon>
        <taxon>Hyphomicrobiales</taxon>
        <taxon>Nitrobacteraceae</taxon>
        <taxon>Bradyrhizobium</taxon>
    </lineage>
</organism>
<evidence type="ECO:0000313" key="1">
    <source>
        <dbReference type="EMBL" id="MBP0110317.1"/>
    </source>
</evidence>
<keyword evidence="2" id="KW-1185">Reference proteome</keyword>
<comment type="caution">
    <text evidence="1">The sequence shown here is derived from an EMBL/GenBank/DDBJ whole genome shotgun (WGS) entry which is preliminary data.</text>
</comment>
<evidence type="ECO:0000313" key="2">
    <source>
        <dbReference type="Proteomes" id="UP000669317"/>
    </source>
</evidence>
<proteinExistence type="predicted"/>
<name>A0ABS3ZQ97_9BRAD</name>